<dbReference type="AlphaFoldDB" id="A0A0D1Y2Z8"/>
<sequence>MGDLVDPKPIYDEDVGGVYHPKDALATTVHAVTYTGAAGLFLAAVQNTVAKENVGPLGVFSRFGRTIGIFAAMGGTYAFVSTASANLRETSDLVNHAIGGACAGSLVGLAKRSMPSVAGSALALGAGMAVVSYTGRSIFESQSDSPQLDRLGHKEEAKTRYRRPIQETINELGEGRGIYGPGYEERRKQRIKAKYGIEVQEPYYKNKSAAGMTDF</sequence>
<evidence type="ECO:0000256" key="6">
    <source>
        <dbReference type="ARBA" id="ARBA00023136"/>
    </source>
</evidence>
<dbReference type="GO" id="GO:0006120">
    <property type="term" value="P:mitochondrial electron transport, NADH to ubiquinone"/>
    <property type="evidence" value="ECO:0007669"/>
    <property type="project" value="InterPro"/>
</dbReference>
<keyword evidence="4" id="KW-1133">Transmembrane helix</keyword>
<gene>
    <name evidence="7" type="ORF">PV11_09083</name>
</gene>
<evidence type="ECO:0000256" key="5">
    <source>
        <dbReference type="ARBA" id="ARBA00023128"/>
    </source>
</evidence>
<evidence type="ECO:0008006" key="9">
    <source>
        <dbReference type="Google" id="ProtNLM"/>
    </source>
</evidence>
<keyword evidence="5" id="KW-0496">Mitochondrion</keyword>
<evidence type="ECO:0000313" key="8">
    <source>
        <dbReference type="Proteomes" id="UP000053599"/>
    </source>
</evidence>
<evidence type="ECO:0000256" key="4">
    <source>
        <dbReference type="ARBA" id="ARBA00022989"/>
    </source>
</evidence>
<evidence type="ECO:0000256" key="2">
    <source>
        <dbReference type="ARBA" id="ARBA00022692"/>
    </source>
</evidence>
<keyword evidence="6" id="KW-0472">Membrane</keyword>
<evidence type="ECO:0000256" key="1">
    <source>
        <dbReference type="ARBA" id="ARBA00004448"/>
    </source>
</evidence>
<evidence type="ECO:0000256" key="3">
    <source>
        <dbReference type="ARBA" id="ARBA00022792"/>
    </source>
</evidence>
<keyword evidence="3" id="KW-0999">Mitochondrion inner membrane</keyword>
<dbReference type="PANTHER" id="PTHR21382">
    <property type="entry name" value="NADH-UBIQUINONE OXIDOREDUCTASE SUBUNIT"/>
    <property type="match status" value="1"/>
</dbReference>
<reference evidence="7 8" key="1">
    <citation type="submission" date="2015-01" db="EMBL/GenBank/DDBJ databases">
        <title>The Genome Sequence of Exophiala sideris CBS121828.</title>
        <authorList>
            <consortium name="The Broad Institute Genomics Platform"/>
            <person name="Cuomo C."/>
            <person name="de Hoog S."/>
            <person name="Gorbushina A."/>
            <person name="Stielow B."/>
            <person name="Teixiera M."/>
            <person name="Abouelleil A."/>
            <person name="Chapman S.B."/>
            <person name="Priest M."/>
            <person name="Young S.K."/>
            <person name="Wortman J."/>
            <person name="Nusbaum C."/>
            <person name="Birren B."/>
        </authorList>
    </citation>
    <scope>NUCLEOTIDE SEQUENCE [LARGE SCALE GENOMIC DNA]</scope>
    <source>
        <strain evidence="7 8">CBS 121828</strain>
    </source>
</reference>
<protein>
    <recommendedName>
        <fullName evidence="9">NADH-ubiquinone oxidoreductase subunit B14.7</fullName>
    </recommendedName>
</protein>
<accession>A0A0D1Y2Z8</accession>
<dbReference type="GO" id="GO:0005743">
    <property type="term" value="C:mitochondrial inner membrane"/>
    <property type="evidence" value="ECO:0007669"/>
    <property type="project" value="UniProtKB-SubCell"/>
</dbReference>
<dbReference type="InterPro" id="IPR039205">
    <property type="entry name" value="NDUFA11"/>
</dbReference>
<dbReference type="PANTHER" id="PTHR21382:SF1">
    <property type="entry name" value="NADH DEHYDROGENASE [UBIQUINONE] 1 ALPHA SUBCOMPLEX SUBUNIT 11"/>
    <property type="match status" value="1"/>
</dbReference>
<keyword evidence="2" id="KW-0812">Transmembrane</keyword>
<dbReference type="Proteomes" id="UP000053599">
    <property type="component" value="Unassembled WGS sequence"/>
</dbReference>
<dbReference type="GO" id="GO:0045271">
    <property type="term" value="C:respiratory chain complex I"/>
    <property type="evidence" value="ECO:0007669"/>
    <property type="project" value="InterPro"/>
</dbReference>
<dbReference type="OrthoDB" id="1913277at2759"/>
<evidence type="ECO:0000313" key="7">
    <source>
        <dbReference type="EMBL" id="KIV77272.1"/>
    </source>
</evidence>
<name>A0A0D1Y2Z8_9EURO</name>
<proteinExistence type="predicted"/>
<dbReference type="HOGENOM" id="CLU_088319_0_0_1"/>
<comment type="subcellular location">
    <subcellularLocation>
        <location evidence="1">Mitochondrion inner membrane</location>
        <topology evidence="1">Multi-pass membrane protein</topology>
    </subcellularLocation>
</comment>
<dbReference type="EMBL" id="KN846954">
    <property type="protein sequence ID" value="KIV77272.1"/>
    <property type="molecule type" value="Genomic_DNA"/>
</dbReference>
<organism evidence="7 8">
    <name type="scientific">Exophiala sideris</name>
    <dbReference type="NCBI Taxonomy" id="1016849"/>
    <lineage>
        <taxon>Eukaryota</taxon>
        <taxon>Fungi</taxon>
        <taxon>Dikarya</taxon>
        <taxon>Ascomycota</taxon>
        <taxon>Pezizomycotina</taxon>
        <taxon>Eurotiomycetes</taxon>
        <taxon>Chaetothyriomycetidae</taxon>
        <taxon>Chaetothyriales</taxon>
        <taxon>Herpotrichiellaceae</taxon>
        <taxon>Exophiala</taxon>
    </lineage>
</organism>
<dbReference type="STRING" id="1016849.A0A0D1Y2Z8"/>